<organism evidence="1 2">
    <name type="scientific">Petralouisia muris</name>
    <dbReference type="NCBI Taxonomy" id="3032872"/>
    <lineage>
        <taxon>Bacteria</taxon>
        <taxon>Bacillati</taxon>
        <taxon>Bacillota</taxon>
        <taxon>Clostridia</taxon>
        <taxon>Lachnospirales</taxon>
        <taxon>Lachnospiraceae</taxon>
        <taxon>Petralouisia</taxon>
    </lineage>
</organism>
<proteinExistence type="predicted"/>
<accession>A0AC61RLV2</accession>
<evidence type="ECO:0000313" key="1">
    <source>
        <dbReference type="EMBL" id="TGY86203.1"/>
    </source>
</evidence>
<name>A0AC61RLV2_9FIRM</name>
<comment type="caution">
    <text evidence="1">The sequence shown here is derived from an EMBL/GenBank/DDBJ whole genome shotgun (WGS) entry which is preliminary data.</text>
</comment>
<keyword evidence="2" id="KW-1185">Reference proteome</keyword>
<dbReference type="EMBL" id="SRYA01000159">
    <property type="protein sequence ID" value="TGY86203.1"/>
    <property type="molecule type" value="Genomic_DNA"/>
</dbReference>
<protein>
    <submittedName>
        <fullName evidence="1">Cysteine transporter</fullName>
    </submittedName>
</protein>
<sequence>MPGYVLGNFFIFSAINAFTPGPGNILALNTVTNYGYKKGRPLFWGIFAGYYVVQIICAIFVFGVSAFLPNMLGMMKYIGAAYILWLAFHIAISKPSADETEKSASFLKGFLLQFVNVKIYLFGITALTGYITDYSASLGVLFLFELMIATIGTIATLTWVGMGVLIQRAYVKYYRAINVILAFTLLECVYSMLR</sequence>
<dbReference type="Proteomes" id="UP000304953">
    <property type="component" value="Unassembled WGS sequence"/>
</dbReference>
<reference evidence="1" key="1">
    <citation type="submission" date="2019-04" db="EMBL/GenBank/DDBJ databases">
        <title>Microbes associate with the intestines of laboratory mice.</title>
        <authorList>
            <person name="Navarre W."/>
            <person name="Wong E."/>
            <person name="Huang K."/>
            <person name="Tropini C."/>
            <person name="Ng K."/>
            <person name="Yu B."/>
        </authorList>
    </citation>
    <scope>NUCLEOTIDE SEQUENCE</scope>
    <source>
        <strain evidence="1">NM01_1-7b</strain>
    </source>
</reference>
<evidence type="ECO:0000313" key="2">
    <source>
        <dbReference type="Proteomes" id="UP000304953"/>
    </source>
</evidence>
<gene>
    <name evidence="1" type="ORF">E5329_28395</name>
</gene>